<evidence type="ECO:0000256" key="3">
    <source>
        <dbReference type="ARBA" id="ARBA00031983"/>
    </source>
</evidence>
<protein>
    <recommendedName>
        <fullName evidence="3">AMP nucleosidase</fullName>
        <ecNumber evidence="2">3.2.2.4</ecNumber>
    </recommendedName>
    <alternativeName>
        <fullName evidence="3">AMP nucleosidase</fullName>
    </alternativeName>
</protein>
<dbReference type="Gene3D" id="3.40.50.450">
    <property type="match status" value="1"/>
</dbReference>
<dbReference type="OrthoDB" id="9801098at2"/>
<dbReference type="NCBIfam" id="NF038390">
    <property type="entry name" value="Nsidase_PpnN"/>
    <property type="match status" value="1"/>
</dbReference>
<dbReference type="InterPro" id="IPR021826">
    <property type="entry name" value="PpnN_C"/>
</dbReference>
<evidence type="ECO:0000313" key="7">
    <source>
        <dbReference type="Proteomes" id="UP000294887"/>
    </source>
</evidence>
<dbReference type="Pfam" id="PF11892">
    <property type="entry name" value="PpnN_C"/>
    <property type="match status" value="1"/>
</dbReference>
<sequence length="457" mass="51559">MSEQLVSARITPTQHLNILSQLEVSRLLDASNTGIYRLFRQCALAVLTHGNYTDDAKELLERHKAFEIRIIQQDRGIKLEVKGAPAEAFVDGRMIQGINEHLFAVMRDILYTHDEILDNPKFDLEDSDGITNAVFHIMRNSGNLRPRSRPQLVVCWGGHSISRMEYDYTKEIGYQLGLRGMDICTGCGPGAMKGPMKGAAYGHAKQRIKDGQYLGITEPGIIAAESPNPIVNDLVILPDIEKRLEAFVRTGHAIVVFPGGAGTTEEILYILGILLHPDNETMPFPLIFSAPEGSRDYFQKIDDFIGATLGKKAQEQYEIIIDNPEKVAKKIKKGTKRVRDFRRQHSDAYYYNWRLKIDTEFQQTFIPTHENMANLELSKDLETHVLAANLRRAFSGIVAGNVKDEGIRAIEKHGLFQLSGDPEIMQKMDDLLKSFIKNDRMKLPSDVAYTPCYQIVK</sequence>
<evidence type="ECO:0000313" key="6">
    <source>
        <dbReference type="EMBL" id="TCJ87305.1"/>
    </source>
</evidence>
<dbReference type="AlphaFoldDB" id="A0A4V2P8W6"/>
<dbReference type="EMBL" id="SMFQ01000003">
    <property type="protein sequence ID" value="TCJ87305.1"/>
    <property type="molecule type" value="Genomic_DNA"/>
</dbReference>
<dbReference type="InterPro" id="IPR027820">
    <property type="entry name" value="PpnN_N"/>
</dbReference>
<dbReference type="InterPro" id="IPR052341">
    <property type="entry name" value="LOG_family_nucleotidases"/>
</dbReference>
<feature type="domain" description="Pyrimidine/purine nucleotide 5'-monophosphate nucleosidase C-terminal" evidence="4">
    <location>
        <begin position="336"/>
        <end position="456"/>
    </location>
</feature>
<evidence type="ECO:0000256" key="1">
    <source>
        <dbReference type="ARBA" id="ARBA00000274"/>
    </source>
</evidence>
<reference evidence="6 7" key="1">
    <citation type="submission" date="2019-03" db="EMBL/GenBank/DDBJ databases">
        <title>Genomic Encyclopedia of Type Strains, Phase IV (KMG-IV): sequencing the most valuable type-strain genomes for metagenomic binning, comparative biology and taxonomic classification.</title>
        <authorList>
            <person name="Goeker M."/>
        </authorList>
    </citation>
    <scope>NUCLEOTIDE SEQUENCE [LARGE SCALE GENOMIC DNA]</scope>
    <source>
        <strain evidence="6 7">DSM 24830</strain>
    </source>
</reference>
<evidence type="ECO:0000256" key="2">
    <source>
        <dbReference type="ARBA" id="ARBA00011985"/>
    </source>
</evidence>
<dbReference type="PANTHER" id="PTHR43393:SF1">
    <property type="entry name" value="PYRIMIDINE_PURINE NUCLEOTIDE 5'-MONOPHOSPHATE NUCLEOSIDASE"/>
    <property type="match status" value="1"/>
</dbReference>
<dbReference type="Pfam" id="PF14793">
    <property type="entry name" value="DUF4478"/>
    <property type="match status" value="1"/>
</dbReference>
<dbReference type="InterPro" id="IPR037153">
    <property type="entry name" value="PpnN-like_sf"/>
</dbReference>
<dbReference type="GO" id="GO:0005829">
    <property type="term" value="C:cytosol"/>
    <property type="evidence" value="ECO:0007669"/>
    <property type="project" value="TreeGrafter"/>
</dbReference>
<evidence type="ECO:0000259" key="5">
    <source>
        <dbReference type="Pfam" id="PF14793"/>
    </source>
</evidence>
<dbReference type="Gene3D" id="3.30.1850.10">
    <property type="entry name" value="MoCo carrier protein-like"/>
    <property type="match status" value="1"/>
</dbReference>
<organism evidence="6 7">
    <name type="scientific">Cocleimonas flava</name>
    <dbReference type="NCBI Taxonomy" id="634765"/>
    <lineage>
        <taxon>Bacteria</taxon>
        <taxon>Pseudomonadati</taxon>
        <taxon>Pseudomonadota</taxon>
        <taxon>Gammaproteobacteria</taxon>
        <taxon>Thiotrichales</taxon>
        <taxon>Thiotrichaceae</taxon>
        <taxon>Cocleimonas</taxon>
    </lineage>
</organism>
<proteinExistence type="predicted"/>
<dbReference type="Proteomes" id="UP000294887">
    <property type="component" value="Unassembled WGS sequence"/>
</dbReference>
<dbReference type="EC" id="3.2.2.4" evidence="2"/>
<gene>
    <name evidence="6" type="ORF">EV695_1813</name>
</gene>
<dbReference type="RefSeq" id="WP_131905595.1">
    <property type="nucleotide sequence ID" value="NZ_BAAAFU010000004.1"/>
</dbReference>
<dbReference type="InterPro" id="IPR049788">
    <property type="entry name" value="PpnN"/>
</dbReference>
<dbReference type="SUPFAM" id="SSF102405">
    <property type="entry name" value="MCP/YpsA-like"/>
    <property type="match status" value="1"/>
</dbReference>
<feature type="domain" description="Pyrimidine/purine nucleotide 5'-monophosphate nucleosidase N-terminal" evidence="5">
    <location>
        <begin position="9"/>
        <end position="115"/>
    </location>
</feature>
<dbReference type="PANTHER" id="PTHR43393">
    <property type="entry name" value="CYTOKININ RIBOSIDE 5'-MONOPHOSPHATE PHOSPHORIBOHYDROLASE"/>
    <property type="match status" value="1"/>
</dbReference>
<dbReference type="InterPro" id="IPR031100">
    <property type="entry name" value="LOG_fam"/>
</dbReference>
<evidence type="ECO:0000259" key="4">
    <source>
        <dbReference type="Pfam" id="PF11892"/>
    </source>
</evidence>
<accession>A0A4V2P8W6</accession>
<dbReference type="Pfam" id="PF03641">
    <property type="entry name" value="Lysine_decarbox"/>
    <property type="match status" value="1"/>
</dbReference>
<name>A0A4V2P8W6_9GAMM</name>
<comment type="catalytic activity">
    <reaction evidence="1">
        <text>AMP + H2O = D-ribose 5-phosphate + adenine</text>
        <dbReference type="Rhea" id="RHEA:20129"/>
        <dbReference type="ChEBI" id="CHEBI:15377"/>
        <dbReference type="ChEBI" id="CHEBI:16708"/>
        <dbReference type="ChEBI" id="CHEBI:78346"/>
        <dbReference type="ChEBI" id="CHEBI:456215"/>
        <dbReference type="EC" id="3.2.2.4"/>
    </reaction>
</comment>
<dbReference type="GO" id="GO:0008714">
    <property type="term" value="F:AMP nucleosidase activity"/>
    <property type="evidence" value="ECO:0007669"/>
    <property type="project" value="UniProtKB-EC"/>
</dbReference>
<keyword evidence="7" id="KW-1185">Reference proteome</keyword>
<comment type="caution">
    <text evidence="6">The sequence shown here is derived from an EMBL/GenBank/DDBJ whole genome shotgun (WGS) entry which is preliminary data.</text>
</comment>